<protein>
    <submittedName>
        <fullName evidence="2">DNA mismatch repair protein MutL</fullName>
    </submittedName>
</protein>
<dbReference type="Gene3D" id="3.30.565.10">
    <property type="entry name" value="Histidine kinase-like ATPase, C-terminal domain"/>
    <property type="match status" value="1"/>
</dbReference>
<evidence type="ECO:0000313" key="2">
    <source>
        <dbReference type="EMBL" id="EXJ11391.1"/>
    </source>
</evidence>
<reference evidence="2 3" key="2">
    <citation type="journal article" date="2015" name="Syst. Appl. Microbiol.">
        <title>Nitrincola nitratireducens sp. nov. isolated from a haloalkaline crater lake.</title>
        <authorList>
            <person name="Singh A."/>
            <person name="Vaidya B."/>
            <person name="Tanuku N.R."/>
            <person name="Pinnaka A.K."/>
        </authorList>
    </citation>
    <scope>NUCLEOTIDE SEQUENCE [LARGE SCALE GENOMIC DNA]</scope>
    <source>
        <strain evidence="2 3">AK23</strain>
    </source>
</reference>
<accession>W9V387</accession>
<dbReference type="PANTHER" id="PTHR23336:SF76">
    <property type="entry name" value="MORC S5 DOMAIN-CONTAINING PROTEIN"/>
    <property type="match status" value="1"/>
</dbReference>
<gene>
    <name evidence="2" type="ORF">D791_01849</name>
</gene>
<keyword evidence="3" id="KW-1185">Reference proteome</keyword>
<sequence length="575" mass="64707">MGVRFFEDANALDSLRSSDFDALSAYGEVIDNAIQAGADCVTVDFETTTSGKWVGIERLVFGDNGSGMDANTLASCLKLGWSSRFNDRKGIGRFGVGMVLGAIHEVKRVTVISKTSGSSDWLSTYVDLDEVAKGVLEEIPAPIKTELPKRYKDRVGLDSGTLVIWEKYDRQKQGADKIRSEAHHYFGRTFRKFIWGGLRILIDGKTVKAHDPLYVTTDKTLYPDDPAAKAFPPIVISWPIKDPELRAEFGDESKVTIQLSLLPEEFRPKQGSGGSPFAKERRIDEFQQGISILREGREVFFGQVPYWSSVKVLDKSPSWKFEEIDRWWGCEISFGAELDSSFEVKNIKRGARPEAELLQLIKEKITPTRKSVLEQVREVWVKAKREEEEAISGTDDVLGRHGGHSEAEKAAEKGTTLGSKYNPDEPVQKVADQIQKNNIGHMEAARQQRYIELFKAQPYVIADDMWKGPTFWEVTHGGGKIFMNYNTRHEFFVELRTLEDLIVEETDPEQLRILTKRITALVDLLLISYAKAEANHEPDSTVKVSDFSESMNTTWGQCLKSFVKAWTDDGGKNDG</sequence>
<dbReference type="InterPro" id="IPR036890">
    <property type="entry name" value="HATPase_C_sf"/>
</dbReference>
<dbReference type="AlphaFoldDB" id="W9V387"/>
<dbReference type="PANTHER" id="PTHR23336">
    <property type="entry name" value="ZINC FINGER CW-TYPE COILED-COIL DOMAIN PROTEIN 3"/>
    <property type="match status" value="1"/>
</dbReference>
<proteinExistence type="predicted"/>
<name>W9V387_9GAMM</name>
<dbReference type="EMBL" id="AONB01000007">
    <property type="protein sequence ID" value="EXJ11391.1"/>
    <property type="molecule type" value="Genomic_DNA"/>
</dbReference>
<dbReference type="OrthoDB" id="9813438at2"/>
<evidence type="ECO:0000256" key="1">
    <source>
        <dbReference type="SAM" id="MobiDB-lite"/>
    </source>
</evidence>
<evidence type="ECO:0000313" key="3">
    <source>
        <dbReference type="Proteomes" id="UP000019464"/>
    </source>
</evidence>
<dbReference type="RefSeq" id="WP_036510231.1">
    <property type="nucleotide sequence ID" value="NZ_AONB01000007.1"/>
</dbReference>
<feature type="compositionally biased region" description="Basic and acidic residues" evidence="1">
    <location>
        <begin position="397"/>
        <end position="412"/>
    </location>
</feature>
<dbReference type="STRING" id="1229521.D791_01849"/>
<dbReference type="SUPFAM" id="SSF55874">
    <property type="entry name" value="ATPase domain of HSP90 chaperone/DNA topoisomerase II/histidine kinase"/>
    <property type="match status" value="1"/>
</dbReference>
<organism evidence="2 3">
    <name type="scientific">Nitrincola nitratireducens</name>
    <dbReference type="NCBI Taxonomy" id="1229521"/>
    <lineage>
        <taxon>Bacteria</taxon>
        <taxon>Pseudomonadati</taxon>
        <taxon>Pseudomonadota</taxon>
        <taxon>Gammaproteobacteria</taxon>
        <taxon>Oceanospirillales</taxon>
        <taxon>Oceanospirillaceae</taxon>
        <taxon>Nitrincola</taxon>
    </lineage>
</organism>
<dbReference type="Proteomes" id="UP000019464">
    <property type="component" value="Unassembled WGS sequence"/>
</dbReference>
<dbReference type="InterPro" id="IPR045261">
    <property type="entry name" value="MORC_ATPase"/>
</dbReference>
<dbReference type="Pfam" id="PF13589">
    <property type="entry name" value="HATPase_c_3"/>
    <property type="match status" value="1"/>
</dbReference>
<feature type="region of interest" description="Disordered" evidence="1">
    <location>
        <begin position="391"/>
        <end position="424"/>
    </location>
</feature>
<reference evidence="3" key="1">
    <citation type="submission" date="2012-11" db="EMBL/GenBank/DDBJ databases">
        <authorList>
            <person name="Singh A."/>
            <person name="Pinnaka A.K."/>
            <person name="Vaidya B."/>
        </authorList>
    </citation>
    <scope>NUCLEOTIDE SEQUENCE [LARGE SCALE GENOMIC DNA]</scope>
    <source>
        <strain evidence="3">AK23</strain>
    </source>
</reference>
<dbReference type="GO" id="GO:0016887">
    <property type="term" value="F:ATP hydrolysis activity"/>
    <property type="evidence" value="ECO:0007669"/>
    <property type="project" value="InterPro"/>
</dbReference>
<comment type="caution">
    <text evidence="2">The sequence shown here is derived from an EMBL/GenBank/DDBJ whole genome shotgun (WGS) entry which is preliminary data.</text>
</comment>